<dbReference type="EMBL" id="KN818250">
    <property type="protein sequence ID" value="KIL64383.1"/>
    <property type="molecule type" value="Genomic_DNA"/>
</dbReference>
<accession>A0A0C2X6L8</accession>
<organism evidence="1 2">
    <name type="scientific">Amanita muscaria (strain Koide BX008)</name>
    <dbReference type="NCBI Taxonomy" id="946122"/>
    <lineage>
        <taxon>Eukaryota</taxon>
        <taxon>Fungi</taxon>
        <taxon>Dikarya</taxon>
        <taxon>Basidiomycota</taxon>
        <taxon>Agaricomycotina</taxon>
        <taxon>Agaricomycetes</taxon>
        <taxon>Agaricomycetidae</taxon>
        <taxon>Agaricales</taxon>
        <taxon>Pluteineae</taxon>
        <taxon>Amanitaceae</taxon>
        <taxon>Amanita</taxon>
    </lineage>
</organism>
<dbReference type="InterPro" id="IPR012597">
    <property type="entry name" value="Pheromone"/>
</dbReference>
<keyword evidence="2" id="KW-1185">Reference proteome</keyword>
<dbReference type="GO" id="GO:0000772">
    <property type="term" value="F:mating pheromone activity"/>
    <property type="evidence" value="ECO:0007669"/>
    <property type="project" value="InterPro"/>
</dbReference>
<evidence type="ECO:0008006" key="3">
    <source>
        <dbReference type="Google" id="ProtNLM"/>
    </source>
</evidence>
<dbReference type="HOGENOM" id="CLU_3086734_0_0_1"/>
<dbReference type="Pfam" id="PF08015">
    <property type="entry name" value="Pheromone"/>
    <property type="match status" value="1"/>
</dbReference>
<evidence type="ECO:0000313" key="1">
    <source>
        <dbReference type="EMBL" id="KIL64383.1"/>
    </source>
</evidence>
<reference evidence="1 2" key="1">
    <citation type="submission" date="2014-04" db="EMBL/GenBank/DDBJ databases">
        <title>Evolutionary Origins and Diversification of the Mycorrhizal Mutualists.</title>
        <authorList>
            <consortium name="DOE Joint Genome Institute"/>
            <consortium name="Mycorrhizal Genomics Consortium"/>
            <person name="Kohler A."/>
            <person name="Kuo A."/>
            <person name="Nagy L.G."/>
            <person name="Floudas D."/>
            <person name="Copeland A."/>
            <person name="Barry K.W."/>
            <person name="Cichocki N."/>
            <person name="Veneault-Fourrey C."/>
            <person name="LaButti K."/>
            <person name="Lindquist E.A."/>
            <person name="Lipzen A."/>
            <person name="Lundell T."/>
            <person name="Morin E."/>
            <person name="Murat C."/>
            <person name="Riley R."/>
            <person name="Ohm R."/>
            <person name="Sun H."/>
            <person name="Tunlid A."/>
            <person name="Henrissat B."/>
            <person name="Grigoriev I.V."/>
            <person name="Hibbett D.S."/>
            <person name="Martin F."/>
        </authorList>
    </citation>
    <scope>NUCLEOTIDE SEQUENCE [LARGE SCALE GENOMIC DNA]</scope>
    <source>
        <strain evidence="1 2">Koide BX008</strain>
    </source>
</reference>
<dbReference type="InParanoid" id="A0A0C2X6L8"/>
<protein>
    <recommendedName>
        <fullName evidence="3">Pheromone</fullName>
    </recommendedName>
</protein>
<dbReference type="AlphaFoldDB" id="A0A0C2X6L8"/>
<evidence type="ECO:0000313" key="2">
    <source>
        <dbReference type="Proteomes" id="UP000054549"/>
    </source>
</evidence>
<gene>
    <name evidence="1" type="ORF">M378DRAFT_163420</name>
</gene>
<dbReference type="Proteomes" id="UP000054549">
    <property type="component" value="Unassembled WGS sequence"/>
</dbReference>
<dbReference type="GO" id="GO:0016020">
    <property type="term" value="C:membrane"/>
    <property type="evidence" value="ECO:0007669"/>
    <property type="project" value="InterPro"/>
</dbReference>
<proteinExistence type="predicted"/>
<sequence length="52" mass="5746">MDTFDDISAFLHPEDVPHIPPDPFLSMLHTSQPPVNQEHMGADTNVAMCVIS</sequence>
<name>A0A0C2X6L8_AMAMK</name>